<dbReference type="PANTHER" id="PTHR39181">
    <property type="entry name" value="TYROSINE-PROTEIN PHOSPHATASE YWQE"/>
    <property type="match status" value="1"/>
</dbReference>
<dbReference type="Proteomes" id="UP000591071">
    <property type="component" value="Unassembled WGS sequence"/>
</dbReference>
<protein>
    <recommendedName>
        <fullName evidence="2">protein-tyrosine-phosphatase</fullName>
        <ecNumber evidence="2">3.1.3.48</ecNumber>
    </recommendedName>
</protein>
<comment type="similarity">
    <text evidence="1">Belongs to the metallo-dependent hydrolases superfamily. CpsB/CapC family.</text>
</comment>
<dbReference type="SUPFAM" id="SSF89550">
    <property type="entry name" value="PHP domain-like"/>
    <property type="match status" value="1"/>
</dbReference>
<dbReference type="InterPro" id="IPR016667">
    <property type="entry name" value="Caps_polysacc_synth_CpsB/CapC"/>
</dbReference>
<accession>A0A848C2G2</accession>
<dbReference type="GO" id="GO:0030145">
    <property type="term" value="F:manganese ion binding"/>
    <property type="evidence" value="ECO:0007669"/>
    <property type="project" value="InterPro"/>
</dbReference>
<evidence type="ECO:0000256" key="3">
    <source>
        <dbReference type="ARBA" id="ARBA00022801"/>
    </source>
</evidence>
<keyword evidence="3" id="KW-0378">Hydrolase</keyword>
<comment type="catalytic activity">
    <reaction evidence="5">
        <text>O-phospho-L-tyrosyl-[protein] + H2O = L-tyrosyl-[protein] + phosphate</text>
        <dbReference type="Rhea" id="RHEA:10684"/>
        <dbReference type="Rhea" id="RHEA-COMP:10136"/>
        <dbReference type="Rhea" id="RHEA-COMP:20101"/>
        <dbReference type="ChEBI" id="CHEBI:15377"/>
        <dbReference type="ChEBI" id="CHEBI:43474"/>
        <dbReference type="ChEBI" id="CHEBI:46858"/>
        <dbReference type="ChEBI" id="CHEBI:61978"/>
        <dbReference type="EC" id="3.1.3.48"/>
    </reaction>
</comment>
<dbReference type="Pfam" id="PF19567">
    <property type="entry name" value="CpsB_CapC"/>
    <property type="match status" value="1"/>
</dbReference>
<evidence type="ECO:0000256" key="1">
    <source>
        <dbReference type="ARBA" id="ARBA00005750"/>
    </source>
</evidence>
<dbReference type="EC" id="3.1.3.48" evidence="2"/>
<evidence type="ECO:0000256" key="2">
    <source>
        <dbReference type="ARBA" id="ARBA00013064"/>
    </source>
</evidence>
<evidence type="ECO:0000313" key="6">
    <source>
        <dbReference type="EMBL" id="NME28733.1"/>
    </source>
</evidence>
<dbReference type="RefSeq" id="WP_170087752.1">
    <property type="nucleotide sequence ID" value="NZ_JABAFG010000014.1"/>
</dbReference>
<dbReference type="Gene3D" id="3.20.20.140">
    <property type="entry name" value="Metal-dependent hydrolases"/>
    <property type="match status" value="1"/>
</dbReference>
<keyword evidence="4" id="KW-0904">Protein phosphatase</keyword>
<reference evidence="6 7" key="1">
    <citation type="submission" date="2020-04" db="EMBL/GenBank/DDBJ databases">
        <authorList>
            <person name="Hitch T.C.A."/>
            <person name="Wylensek D."/>
            <person name="Clavel T."/>
        </authorList>
    </citation>
    <scope>NUCLEOTIDE SEQUENCE [LARGE SCALE GENOMIC DNA]</scope>
    <source>
        <strain evidence="6 7">Oil-RF-744-FAT-WT-6-1</strain>
    </source>
</reference>
<evidence type="ECO:0000313" key="7">
    <source>
        <dbReference type="Proteomes" id="UP000591071"/>
    </source>
</evidence>
<evidence type="ECO:0000256" key="5">
    <source>
        <dbReference type="ARBA" id="ARBA00051722"/>
    </source>
</evidence>
<dbReference type="PANTHER" id="PTHR39181:SF1">
    <property type="entry name" value="TYROSINE-PROTEIN PHOSPHATASE YWQE"/>
    <property type="match status" value="1"/>
</dbReference>
<proteinExistence type="inferred from homology"/>
<dbReference type="AlphaFoldDB" id="A0A848C2G2"/>
<organism evidence="6 7">
    <name type="scientific">Megasphaera hexanoica</name>
    <dbReference type="NCBI Taxonomy" id="1675036"/>
    <lineage>
        <taxon>Bacteria</taxon>
        <taxon>Bacillati</taxon>
        <taxon>Bacillota</taxon>
        <taxon>Negativicutes</taxon>
        <taxon>Veillonellales</taxon>
        <taxon>Veillonellaceae</taxon>
        <taxon>Megasphaera</taxon>
    </lineage>
</organism>
<dbReference type="EMBL" id="JABAFG010000014">
    <property type="protein sequence ID" value="NME28733.1"/>
    <property type="molecule type" value="Genomic_DNA"/>
</dbReference>
<sequence length="265" mass="30504">MIDIHSHILPAIDDGSRNLDMTLSMLHMSAVSGVTDIIATPHVNRGGHVPSWQEIEEKTAQVAEAAKRAHLPIHIYSGAEIELNGDVLRFLKEGSWDYCLAGSPYILLELTDQSQSDMAERLIYELQLRGFQPVLAHVERYEQLMNHPDVLISWAKKGILLQCNIGSFTGYFGHHLQQHVEDLYRNHMVHFLGSDGHRTEFRTTDMREGHDALRNLQQKQHNQQDLWLETTQNASRILNHRVLYPDVPDYWQVKKKGLWQRLFGS</sequence>
<dbReference type="InterPro" id="IPR016195">
    <property type="entry name" value="Pol/histidinol_Pase-like"/>
</dbReference>
<dbReference type="GO" id="GO:0004725">
    <property type="term" value="F:protein tyrosine phosphatase activity"/>
    <property type="evidence" value="ECO:0007669"/>
    <property type="project" value="UniProtKB-EC"/>
</dbReference>
<dbReference type="PIRSF" id="PIRSF016557">
    <property type="entry name" value="Caps_synth_CpsB"/>
    <property type="match status" value="1"/>
</dbReference>
<comment type="caution">
    <text evidence="6">The sequence shown here is derived from an EMBL/GenBank/DDBJ whole genome shotgun (WGS) entry which is preliminary data.</text>
</comment>
<evidence type="ECO:0000256" key="4">
    <source>
        <dbReference type="ARBA" id="ARBA00022912"/>
    </source>
</evidence>
<gene>
    <name evidence="6" type="ORF">HF872_08910</name>
</gene>
<name>A0A848C2G2_9FIRM</name>